<evidence type="ECO:0000256" key="9">
    <source>
        <dbReference type="SAM" id="SignalP"/>
    </source>
</evidence>
<evidence type="ECO:0000259" key="12">
    <source>
        <dbReference type="Pfam" id="PF06280"/>
    </source>
</evidence>
<dbReference type="InterPro" id="IPR015500">
    <property type="entry name" value="Peptidase_S8_subtilisin-rel"/>
</dbReference>
<gene>
    <name evidence="13" type="primary">BQ5605_C035g11449</name>
    <name evidence="13" type="ORF">BQ5605_C035G11449</name>
</gene>
<dbReference type="Pfam" id="PF02225">
    <property type="entry name" value="PA"/>
    <property type="match status" value="1"/>
</dbReference>
<dbReference type="PANTHER" id="PTHR43806:SF66">
    <property type="entry name" value="SERIN ENDOPEPTIDASE"/>
    <property type="match status" value="1"/>
</dbReference>
<dbReference type="Gene3D" id="2.60.40.1710">
    <property type="entry name" value="Subtilisin-like superfamily"/>
    <property type="match status" value="1"/>
</dbReference>
<dbReference type="GO" id="GO:0016020">
    <property type="term" value="C:membrane"/>
    <property type="evidence" value="ECO:0007669"/>
    <property type="project" value="InterPro"/>
</dbReference>
<dbReference type="Gene3D" id="3.40.50.200">
    <property type="entry name" value="Peptidase S8/S53 domain"/>
    <property type="match status" value="2"/>
</dbReference>
<dbReference type="InterPro" id="IPR046450">
    <property type="entry name" value="PA_dom_sf"/>
</dbReference>
<keyword evidence="6 8" id="KW-0720">Serine protease</keyword>
<feature type="domain" description="Peptidase S8/S53" evidence="10">
    <location>
        <begin position="176"/>
        <end position="604"/>
    </location>
</feature>
<keyword evidence="2" id="KW-0134">Cell wall</keyword>
<sequence>MLVNTNLLVLLASVGSALAHGASTAQTLKFPNSRSPTVIPGRYIIAVGGSNTLNKRDSEVAISGVLSKIGNGINVKTKKVFHSPGLLTGASIVVPDNTTAEDLLAIPGVTHAWPVHSIPNPHSLGHTSLSNVETSSSQLVRRDLLDPRAANDFKNDKFPPHQMTGVDRLHAKGYLGAGARVLVLDTGVDYKNPILGGCFGKGCKVGFGYSFIDDSGTPVNEPNPYTNCTEHGTHVMGTIGANSNKYGFTGVAPKATLGMYRVFGCASSTTDDIIVEALLRAPQDKPDIISMSLGAPNSWSNSGAQEYVLNKLIAKGIHVVAAAGNEQIEGMFFASQPAGTRTAMSIASVDVTYIPAYSMVFKTGGHTPLTAYSAKPLGLDKGLAVYFTSTELQVTDDACNKLPKSTPDLKNRIVFIRRGTCQLALKVFNAGAKGARYIVLYGAPGQERRPYFSVSDLAEGTTVVGIAGMSGADAAKVRKYYLAQKKEGPKVAFPSNSKQLRIQQTLSGGQVSDFSQFGPTNDMYGQPSFGAPGGNVLSTFPLAMGGVGVISGTSMATPYAAGSIALILAARRKDKFTPVEMRQLLSSTAKSIPVSRNTKAPLTSTVLQGAGLIQVNKAMTAKSYFSPNELYLNDTAHFAATQTVTITNKNSKAMTYRYSDTGAQPRLVYDKKGQYNPSLSPGTLSRGASVTFRPGRVTIQAGKTSTFQIKFQPPQFSAGQRALFPVYSGFIMITADNKESFQIPYFGLAGNMRDMQILDQTEKFAGQYQPGLKYPFLINSEAVVQTSPSSVATYFMKDGVTLVFRLSRKCLAPCSPASKQATRAYTIDLMAANTTFKGTISTANNAGVLTRRSDEEFGLDSLDAEGLTGAHLFSRKENTKYASISTLGFVQGGINIPRDPAVTSGGKFPFGDQQITFTGRYQTSATSGRFVTAATQTAYRLLLRAVRTTANPADESSWESWLSPPFQFA</sequence>
<feature type="chain" id="PRO_5015958821" evidence="9">
    <location>
        <begin position="20"/>
        <end position="969"/>
    </location>
</feature>
<keyword evidence="14" id="KW-1185">Reference proteome</keyword>
<keyword evidence="3 8" id="KW-0645">Protease</keyword>
<dbReference type="EMBL" id="FQNC01000064">
    <property type="protein sequence ID" value="SGY98193.1"/>
    <property type="molecule type" value="Genomic_DNA"/>
</dbReference>
<evidence type="ECO:0000313" key="14">
    <source>
        <dbReference type="Proteomes" id="UP000249464"/>
    </source>
</evidence>
<feature type="active site" description="Charge relay system" evidence="7 8">
    <location>
        <position position="231"/>
    </location>
</feature>
<dbReference type="PRINTS" id="PR00723">
    <property type="entry name" value="SUBTILISIN"/>
</dbReference>
<evidence type="ECO:0000259" key="10">
    <source>
        <dbReference type="Pfam" id="PF00082"/>
    </source>
</evidence>
<dbReference type="InterPro" id="IPR003137">
    <property type="entry name" value="PA_domain"/>
</dbReference>
<evidence type="ECO:0000259" key="11">
    <source>
        <dbReference type="Pfam" id="PF02225"/>
    </source>
</evidence>
<dbReference type="InterPro" id="IPR000209">
    <property type="entry name" value="Peptidase_S8/S53_dom"/>
</dbReference>
<evidence type="ECO:0000313" key="13">
    <source>
        <dbReference type="EMBL" id="SGY98193.1"/>
    </source>
</evidence>
<dbReference type="PROSITE" id="PS51892">
    <property type="entry name" value="SUBTILASE"/>
    <property type="match status" value="1"/>
</dbReference>
<dbReference type="InterPro" id="IPR036852">
    <property type="entry name" value="Peptidase_S8/S53_dom_sf"/>
</dbReference>
<dbReference type="InterPro" id="IPR010435">
    <property type="entry name" value="C5a/SBT2-like_Fn3"/>
</dbReference>
<dbReference type="SUPFAM" id="SSF52743">
    <property type="entry name" value="Subtilisin-like"/>
    <property type="match status" value="1"/>
</dbReference>
<evidence type="ECO:0000256" key="4">
    <source>
        <dbReference type="ARBA" id="ARBA00022729"/>
    </source>
</evidence>
<evidence type="ECO:0000256" key="8">
    <source>
        <dbReference type="PROSITE-ProRule" id="PRU01240"/>
    </source>
</evidence>
<proteinExistence type="inferred from homology"/>
<name>A0A2X0MG75_9BASI</name>
<accession>A0A2X0MG75</accession>
<dbReference type="Proteomes" id="UP000249464">
    <property type="component" value="Unassembled WGS sequence"/>
</dbReference>
<dbReference type="InterPro" id="IPR023828">
    <property type="entry name" value="Peptidase_S8_Ser-AS"/>
</dbReference>
<evidence type="ECO:0000256" key="1">
    <source>
        <dbReference type="ARBA" id="ARBA00011073"/>
    </source>
</evidence>
<feature type="domain" description="PA" evidence="11">
    <location>
        <begin position="395"/>
        <end position="470"/>
    </location>
</feature>
<reference evidence="13 14" key="1">
    <citation type="submission" date="2016-11" db="EMBL/GenBank/DDBJ databases">
        <authorList>
            <person name="Jaros S."/>
            <person name="Januszkiewicz K."/>
            <person name="Wedrychowicz H."/>
        </authorList>
    </citation>
    <scope>NUCLEOTIDE SEQUENCE [LARGE SCALE GENOMIC DNA]</scope>
</reference>
<dbReference type="STRING" id="796604.A0A2X0MG75"/>
<dbReference type="SUPFAM" id="SSF52025">
    <property type="entry name" value="PA domain"/>
    <property type="match status" value="1"/>
</dbReference>
<dbReference type="GO" id="GO:0006508">
    <property type="term" value="P:proteolysis"/>
    <property type="evidence" value="ECO:0007669"/>
    <property type="project" value="UniProtKB-KW"/>
</dbReference>
<evidence type="ECO:0000256" key="6">
    <source>
        <dbReference type="ARBA" id="ARBA00022825"/>
    </source>
</evidence>
<dbReference type="GO" id="GO:0005615">
    <property type="term" value="C:extracellular space"/>
    <property type="evidence" value="ECO:0007669"/>
    <property type="project" value="TreeGrafter"/>
</dbReference>
<comment type="similarity">
    <text evidence="1 8">Belongs to the peptidase S8 family.</text>
</comment>
<feature type="domain" description="C5a peptidase/Subtilisin-like protease SBT2-like Fn3-like" evidence="12">
    <location>
        <begin position="632"/>
        <end position="745"/>
    </location>
</feature>
<protein>
    <submittedName>
        <fullName evidence="13">BQ5605_C035g11449 protein</fullName>
    </submittedName>
</protein>
<organism evidence="13 14">
    <name type="scientific">Microbotryum silenes-dioicae</name>
    <dbReference type="NCBI Taxonomy" id="796604"/>
    <lineage>
        <taxon>Eukaryota</taxon>
        <taxon>Fungi</taxon>
        <taxon>Dikarya</taxon>
        <taxon>Basidiomycota</taxon>
        <taxon>Pucciniomycotina</taxon>
        <taxon>Microbotryomycetes</taxon>
        <taxon>Microbotryales</taxon>
        <taxon>Microbotryaceae</taxon>
        <taxon>Microbotryum</taxon>
    </lineage>
</organism>
<keyword evidence="4 9" id="KW-0732">Signal</keyword>
<dbReference type="Pfam" id="PF00082">
    <property type="entry name" value="Peptidase_S8"/>
    <property type="match status" value="1"/>
</dbReference>
<feature type="active site" description="Charge relay system" evidence="7 8">
    <location>
        <position position="554"/>
    </location>
</feature>
<dbReference type="CDD" id="cd07489">
    <property type="entry name" value="Peptidases_S8_5"/>
    <property type="match status" value="1"/>
</dbReference>
<evidence type="ECO:0000256" key="5">
    <source>
        <dbReference type="ARBA" id="ARBA00022801"/>
    </source>
</evidence>
<feature type="active site" description="Charge relay system" evidence="7 8">
    <location>
        <position position="185"/>
    </location>
</feature>
<evidence type="ECO:0000256" key="3">
    <source>
        <dbReference type="ARBA" id="ARBA00022670"/>
    </source>
</evidence>
<dbReference type="Pfam" id="PF06280">
    <property type="entry name" value="fn3_5"/>
    <property type="match status" value="1"/>
</dbReference>
<dbReference type="InterPro" id="IPR034187">
    <property type="entry name" value="Peptidases_S8_5"/>
</dbReference>
<keyword evidence="5 8" id="KW-0378">Hydrolase</keyword>
<evidence type="ECO:0000256" key="2">
    <source>
        <dbReference type="ARBA" id="ARBA00022512"/>
    </source>
</evidence>
<feature type="signal peptide" evidence="9">
    <location>
        <begin position="1"/>
        <end position="19"/>
    </location>
</feature>
<evidence type="ECO:0000256" key="7">
    <source>
        <dbReference type="PIRSR" id="PIRSR615500-1"/>
    </source>
</evidence>
<dbReference type="PANTHER" id="PTHR43806">
    <property type="entry name" value="PEPTIDASE S8"/>
    <property type="match status" value="1"/>
</dbReference>
<dbReference type="GO" id="GO:0004252">
    <property type="term" value="F:serine-type endopeptidase activity"/>
    <property type="evidence" value="ECO:0007669"/>
    <property type="project" value="UniProtKB-UniRule"/>
</dbReference>
<keyword evidence="2" id="KW-0964">Secreted</keyword>
<dbReference type="AlphaFoldDB" id="A0A2X0MG75"/>
<dbReference type="PROSITE" id="PS00138">
    <property type="entry name" value="SUBTILASE_SER"/>
    <property type="match status" value="1"/>
</dbReference>
<dbReference type="InterPro" id="IPR050131">
    <property type="entry name" value="Peptidase_S8_subtilisin-like"/>
</dbReference>